<dbReference type="GO" id="GO:0006412">
    <property type="term" value="P:translation"/>
    <property type="evidence" value="ECO:0007669"/>
    <property type="project" value="UniProtKB-UniRule"/>
</dbReference>
<dbReference type="Proteomes" id="UP000248326">
    <property type="component" value="Unassembled WGS sequence"/>
</dbReference>
<comment type="similarity">
    <text evidence="1 5">Belongs to the universal ribosomal protein uL30 family.</text>
</comment>
<dbReference type="PIRSF" id="PIRSF002211">
    <property type="entry name" value="Ribosomal_L30_bac-type"/>
    <property type="match status" value="1"/>
</dbReference>
<sequence>MKITLKRSLIGRPKDQIMTVQSLGLKRIGDSREVPNNPAVQGMVEKVKHLLEVSQ</sequence>
<name>A0A318S4S1_9DEIO</name>
<dbReference type="Pfam" id="PF00327">
    <property type="entry name" value="Ribosomal_L30"/>
    <property type="match status" value="1"/>
</dbReference>
<dbReference type="GO" id="GO:0022625">
    <property type="term" value="C:cytosolic large ribosomal subunit"/>
    <property type="evidence" value="ECO:0007669"/>
    <property type="project" value="TreeGrafter"/>
</dbReference>
<comment type="subunit">
    <text evidence="2 5">Part of the 50S ribosomal subunit.</text>
</comment>
<dbReference type="CDD" id="cd01658">
    <property type="entry name" value="Ribosomal_L30"/>
    <property type="match status" value="1"/>
</dbReference>
<accession>A0A318S4S1</accession>
<dbReference type="NCBIfam" id="TIGR01308">
    <property type="entry name" value="rpmD_bact"/>
    <property type="match status" value="1"/>
</dbReference>
<gene>
    <name evidence="5" type="primary">rpmD</name>
    <name evidence="7" type="ORF">DES52_13221</name>
</gene>
<comment type="caution">
    <text evidence="7">The sequence shown here is derived from an EMBL/GenBank/DDBJ whole genome shotgun (WGS) entry which is preliminary data.</text>
</comment>
<dbReference type="HAMAP" id="MF_01371_B">
    <property type="entry name" value="Ribosomal_uL30_B"/>
    <property type="match status" value="1"/>
</dbReference>
<dbReference type="InterPro" id="IPR005996">
    <property type="entry name" value="Ribosomal_uL30_bac-type"/>
</dbReference>
<organism evidence="7 8">
    <name type="scientific">Deinococcus yavapaiensis KR-236</name>
    <dbReference type="NCBI Taxonomy" id="694435"/>
    <lineage>
        <taxon>Bacteria</taxon>
        <taxon>Thermotogati</taxon>
        <taxon>Deinococcota</taxon>
        <taxon>Deinococci</taxon>
        <taxon>Deinococcales</taxon>
        <taxon>Deinococcaceae</taxon>
        <taxon>Deinococcus</taxon>
    </lineage>
</organism>
<evidence type="ECO:0000313" key="7">
    <source>
        <dbReference type="EMBL" id="PYE48132.1"/>
    </source>
</evidence>
<dbReference type="InterPro" id="IPR016082">
    <property type="entry name" value="Ribosomal_uL30_ferredoxin-like"/>
</dbReference>
<evidence type="ECO:0000256" key="4">
    <source>
        <dbReference type="ARBA" id="ARBA00023274"/>
    </source>
</evidence>
<dbReference type="AlphaFoldDB" id="A0A318S4S1"/>
<dbReference type="Gene3D" id="3.30.1390.20">
    <property type="entry name" value="Ribosomal protein L30, ferredoxin-like fold domain"/>
    <property type="match status" value="1"/>
</dbReference>
<dbReference type="SUPFAM" id="SSF55129">
    <property type="entry name" value="Ribosomal protein L30p/L7e"/>
    <property type="match status" value="1"/>
</dbReference>
<keyword evidence="3 5" id="KW-0689">Ribosomal protein</keyword>
<protein>
    <recommendedName>
        <fullName evidence="5">Large ribosomal subunit protein uL30</fullName>
    </recommendedName>
</protein>
<feature type="domain" description="Large ribosomal subunit protein uL30-like ferredoxin-like fold" evidence="6">
    <location>
        <begin position="2"/>
        <end position="50"/>
    </location>
</feature>
<dbReference type="EMBL" id="QJSX01000032">
    <property type="protein sequence ID" value="PYE48132.1"/>
    <property type="molecule type" value="Genomic_DNA"/>
</dbReference>
<keyword evidence="8" id="KW-1185">Reference proteome</keyword>
<dbReference type="PANTHER" id="PTHR15892:SF2">
    <property type="entry name" value="LARGE RIBOSOMAL SUBUNIT PROTEIN UL30M"/>
    <property type="match status" value="1"/>
</dbReference>
<evidence type="ECO:0000313" key="8">
    <source>
        <dbReference type="Proteomes" id="UP000248326"/>
    </source>
</evidence>
<dbReference type="RefSeq" id="WP_110888998.1">
    <property type="nucleotide sequence ID" value="NZ_QJSX01000032.1"/>
</dbReference>
<evidence type="ECO:0000256" key="5">
    <source>
        <dbReference type="HAMAP-Rule" id="MF_01371"/>
    </source>
</evidence>
<evidence type="ECO:0000256" key="3">
    <source>
        <dbReference type="ARBA" id="ARBA00022980"/>
    </source>
</evidence>
<keyword evidence="4 5" id="KW-0687">Ribonucleoprotein</keyword>
<dbReference type="InterPro" id="IPR036919">
    <property type="entry name" value="Ribo_uL30_ferredoxin-like_sf"/>
</dbReference>
<dbReference type="PANTHER" id="PTHR15892">
    <property type="entry name" value="MITOCHONDRIAL RIBOSOMAL PROTEIN L30"/>
    <property type="match status" value="1"/>
</dbReference>
<evidence type="ECO:0000259" key="6">
    <source>
        <dbReference type="Pfam" id="PF00327"/>
    </source>
</evidence>
<dbReference type="OrthoDB" id="9812790at2"/>
<evidence type="ECO:0000256" key="1">
    <source>
        <dbReference type="ARBA" id="ARBA00007594"/>
    </source>
</evidence>
<reference evidence="7 8" key="1">
    <citation type="submission" date="2018-06" db="EMBL/GenBank/DDBJ databases">
        <title>Genomic Encyclopedia of Type Strains, Phase IV (KMG-IV): sequencing the most valuable type-strain genomes for metagenomic binning, comparative biology and taxonomic classification.</title>
        <authorList>
            <person name="Goeker M."/>
        </authorList>
    </citation>
    <scope>NUCLEOTIDE SEQUENCE [LARGE SCALE GENOMIC DNA]</scope>
    <source>
        <strain evidence="7 8">DSM 18048</strain>
    </source>
</reference>
<dbReference type="GO" id="GO:0003735">
    <property type="term" value="F:structural constituent of ribosome"/>
    <property type="evidence" value="ECO:0007669"/>
    <property type="project" value="InterPro"/>
</dbReference>
<proteinExistence type="inferred from homology"/>
<evidence type="ECO:0000256" key="2">
    <source>
        <dbReference type="ARBA" id="ARBA00011838"/>
    </source>
</evidence>